<proteinExistence type="predicted"/>
<name>E6XGX5_SHEP2</name>
<evidence type="ECO:0000313" key="2">
    <source>
        <dbReference type="Proteomes" id="UP000008209"/>
    </source>
</evidence>
<dbReference type="PATRIC" id="fig|399804.5.peg.3989"/>
<evidence type="ECO:0000313" key="1">
    <source>
        <dbReference type="EMBL" id="ADV56248.1"/>
    </source>
</evidence>
<dbReference type="EMBL" id="CP002457">
    <property type="protein sequence ID" value="ADV56248.1"/>
    <property type="molecule type" value="Genomic_DNA"/>
</dbReference>
<dbReference type="KEGG" id="shp:Sput200_3882"/>
<dbReference type="HOGENOM" id="CLU_1229195_0_0_6"/>
<gene>
    <name evidence="1" type="ordered locus">Sput200_3882</name>
</gene>
<organism evidence="1 2">
    <name type="scientific">Shewanella putrefaciens (strain 200)</name>
    <dbReference type="NCBI Taxonomy" id="399804"/>
    <lineage>
        <taxon>Bacteria</taxon>
        <taxon>Pseudomonadati</taxon>
        <taxon>Pseudomonadota</taxon>
        <taxon>Gammaproteobacteria</taxon>
        <taxon>Alteromonadales</taxon>
        <taxon>Shewanellaceae</taxon>
        <taxon>Shewanella</taxon>
    </lineage>
</organism>
<protein>
    <submittedName>
        <fullName evidence="1">Uncharacterized protein</fullName>
    </submittedName>
</protein>
<reference evidence="1 2" key="1">
    <citation type="submission" date="2011-01" db="EMBL/GenBank/DDBJ databases">
        <title>Complete sequence of Shewanella putrefaciens 200.</title>
        <authorList>
            <consortium name="US DOE Joint Genome Institute"/>
            <person name="Lucas S."/>
            <person name="Copeland A."/>
            <person name="Lapidus A."/>
            <person name="Cheng J.-F."/>
            <person name="Bruce D."/>
            <person name="Goodwin L."/>
            <person name="Pitluck S."/>
            <person name="Munk A.C."/>
            <person name="Detter J.C."/>
            <person name="Han C."/>
            <person name="Tapia R."/>
            <person name="Land M."/>
            <person name="Hauser L."/>
            <person name="Chang Y.-J."/>
            <person name="Jeffries C."/>
            <person name="Kyrpides N."/>
            <person name="Ivanova N."/>
            <person name="Mikhailova N."/>
            <person name="Kolker E."/>
            <person name="Lawrence C."/>
            <person name="McCue L.A."/>
            <person name="DiChristina T."/>
            <person name="Nealson K."/>
            <person name="Fredrickson J.K."/>
            <person name="Woyke T."/>
        </authorList>
    </citation>
    <scope>NUCLEOTIDE SEQUENCE [LARGE SCALE GENOMIC DNA]</scope>
    <source>
        <strain evidence="1 2">200</strain>
    </source>
</reference>
<dbReference type="Proteomes" id="UP000008209">
    <property type="component" value="Chromosome"/>
</dbReference>
<dbReference type="AlphaFoldDB" id="E6XGX5"/>
<accession>E6XGX5</accession>
<sequence>MTPIIFIKLYYGRTRAEFTQFTYTDSTELECLLQDKQLRDFDLKFNGLDFYNKIPQFVNEVELFGARILKFYNNSGQIAGHLAFAKVKTIELIEYITRYCGIVNALSKFEPDLDGKTLINLSSYASDFAIYATQVVQMLHDIEHDTATDWYLSRSFINEDWVIQKHLGANLISSGNELEAGGVKLGKKYSDSVMFSIATSSVLSSALSSLTMDDISKYAAVVRTD</sequence>